<dbReference type="SUPFAM" id="SSF46785">
    <property type="entry name" value="Winged helix' DNA-binding domain"/>
    <property type="match status" value="1"/>
</dbReference>
<dbReference type="Pfam" id="PF03551">
    <property type="entry name" value="PadR"/>
    <property type="match status" value="1"/>
</dbReference>
<feature type="domain" description="Transcription regulator PadR N-terminal" evidence="1">
    <location>
        <begin position="14"/>
        <end position="85"/>
    </location>
</feature>
<evidence type="ECO:0000259" key="1">
    <source>
        <dbReference type="Pfam" id="PF03551"/>
    </source>
</evidence>
<accession>A0ABN3UTA4</accession>
<comment type="caution">
    <text evidence="2">The sequence shown here is derived from an EMBL/GenBank/DDBJ whole genome shotgun (WGS) entry which is preliminary data.</text>
</comment>
<dbReference type="PANTHER" id="PTHR33169">
    <property type="entry name" value="PADR-FAMILY TRANSCRIPTIONAL REGULATOR"/>
    <property type="match status" value="1"/>
</dbReference>
<evidence type="ECO:0000313" key="2">
    <source>
        <dbReference type="EMBL" id="GAA2737657.1"/>
    </source>
</evidence>
<organism evidence="2 3">
    <name type="scientific">Actinocorallia aurantiaca</name>
    <dbReference type="NCBI Taxonomy" id="46204"/>
    <lineage>
        <taxon>Bacteria</taxon>
        <taxon>Bacillati</taxon>
        <taxon>Actinomycetota</taxon>
        <taxon>Actinomycetes</taxon>
        <taxon>Streptosporangiales</taxon>
        <taxon>Thermomonosporaceae</taxon>
        <taxon>Actinocorallia</taxon>
    </lineage>
</organism>
<dbReference type="Proteomes" id="UP001501842">
    <property type="component" value="Unassembled WGS sequence"/>
</dbReference>
<proteinExistence type="predicted"/>
<keyword evidence="3" id="KW-1185">Reference proteome</keyword>
<reference evidence="2 3" key="1">
    <citation type="journal article" date="2019" name="Int. J. Syst. Evol. Microbiol.">
        <title>The Global Catalogue of Microorganisms (GCM) 10K type strain sequencing project: providing services to taxonomists for standard genome sequencing and annotation.</title>
        <authorList>
            <consortium name="The Broad Institute Genomics Platform"/>
            <consortium name="The Broad Institute Genome Sequencing Center for Infectious Disease"/>
            <person name="Wu L."/>
            <person name="Ma J."/>
        </authorList>
    </citation>
    <scope>NUCLEOTIDE SEQUENCE [LARGE SCALE GENOMIC DNA]</scope>
    <source>
        <strain evidence="2 3">JCM 8201</strain>
    </source>
</reference>
<dbReference type="InterPro" id="IPR052509">
    <property type="entry name" value="Metal_resp_DNA-bind_regulator"/>
</dbReference>
<dbReference type="RefSeq" id="WP_344457263.1">
    <property type="nucleotide sequence ID" value="NZ_BAAATZ010000035.1"/>
</dbReference>
<sequence>MEGNEIRSLLHPFLLLLIYERPGHGYDLIERLARMGVPGVEPGHAYRVLRSLERARLLRSAWEPSGTGPARRRYELTAEGMADLESWVPRMGAFAELLGSCVERWTTASGPGRLAGRVR</sequence>
<dbReference type="PANTHER" id="PTHR33169:SF14">
    <property type="entry name" value="TRANSCRIPTIONAL REGULATOR RV3488"/>
    <property type="match status" value="1"/>
</dbReference>
<evidence type="ECO:0000313" key="3">
    <source>
        <dbReference type="Proteomes" id="UP001501842"/>
    </source>
</evidence>
<dbReference type="EMBL" id="BAAATZ010000035">
    <property type="protein sequence ID" value="GAA2737657.1"/>
    <property type="molecule type" value="Genomic_DNA"/>
</dbReference>
<dbReference type="Gene3D" id="1.10.10.10">
    <property type="entry name" value="Winged helix-like DNA-binding domain superfamily/Winged helix DNA-binding domain"/>
    <property type="match status" value="1"/>
</dbReference>
<dbReference type="InterPro" id="IPR005149">
    <property type="entry name" value="Tscrpt_reg_PadR_N"/>
</dbReference>
<protein>
    <recommendedName>
        <fullName evidence="1">Transcription regulator PadR N-terminal domain-containing protein</fullName>
    </recommendedName>
</protein>
<dbReference type="InterPro" id="IPR036390">
    <property type="entry name" value="WH_DNA-bd_sf"/>
</dbReference>
<gene>
    <name evidence="2" type="ORF">GCM10010439_68640</name>
</gene>
<dbReference type="InterPro" id="IPR036388">
    <property type="entry name" value="WH-like_DNA-bd_sf"/>
</dbReference>
<name>A0ABN3UTA4_9ACTN</name>